<protein>
    <submittedName>
        <fullName evidence="1">Uncharacterized protein</fullName>
    </submittedName>
</protein>
<evidence type="ECO:0000313" key="2">
    <source>
        <dbReference type="Proteomes" id="UP000054097"/>
    </source>
</evidence>
<dbReference type="EMBL" id="KN824323">
    <property type="protein sequence ID" value="KIM24538.1"/>
    <property type="molecule type" value="Genomic_DNA"/>
</dbReference>
<organism evidence="1 2">
    <name type="scientific">Serendipita vermifera MAFF 305830</name>
    <dbReference type="NCBI Taxonomy" id="933852"/>
    <lineage>
        <taxon>Eukaryota</taxon>
        <taxon>Fungi</taxon>
        <taxon>Dikarya</taxon>
        <taxon>Basidiomycota</taxon>
        <taxon>Agaricomycotina</taxon>
        <taxon>Agaricomycetes</taxon>
        <taxon>Sebacinales</taxon>
        <taxon>Serendipitaceae</taxon>
        <taxon>Serendipita</taxon>
    </lineage>
</organism>
<gene>
    <name evidence="1" type="ORF">M408DRAFT_331754</name>
</gene>
<name>A0A0C2WDI7_SERVB</name>
<reference evidence="2" key="2">
    <citation type="submission" date="2015-01" db="EMBL/GenBank/DDBJ databases">
        <title>Evolutionary Origins and Diversification of the Mycorrhizal Mutualists.</title>
        <authorList>
            <consortium name="DOE Joint Genome Institute"/>
            <consortium name="Mycorrhizal Genomics Consortium"/>
            <person name="Kohler A."/>
            <person name="Kuo A."/>
            <person name="Nagy L.G."/>
            <person name="Floudas D."/>
            <person name="Copeland A."/>
            <person name="Barry K.W."/>
            <person name="Cichocki N."/>
            <person name="Veneault-Fourrey C."/>
            <person name="LaButti K."/>
            <person name="Lindquist E.A."/>
            <person name="Lipzen A."/>
            <person name="Lundell T."/>
            <person name="Morin E."/>
            <person name="Murat C."/>
            <person name="Riley R."/>
            <person name="Ohm R."/>
            <person name="Sun H."/>
            <person name="Tunlid A."/>
            <person name="Henrissat B."/>
            <person name="Grigoriev I.V."/>
            <person name="Hibbett D.S."/>
            <person name="Martin F."/>
        </authorList>
    </citation>
    <scope>NUCLEOTIDE SEQUENCE [LARGE SCALE GENOMIC DNA]</scope>
    <source>
        <strain evidence="2">MAFF 305830</strain>
    </source>
</reference>
<dbReference type="Proteomes" id="UP000054097">
    <property type="component" value="Unassembled WGS sequence"/>
</dbReference>
<proteinExistence type="predicted"/>
<reference evidence="1 2" key="1">
    <citation type="submission" date="2014-04" db="EMBL/GenBank/DDBJ databases">
        <authorList>
            <consortium name="DOE Joint Genome Institute"/>
            <person name="Kuo A."/>
            <person name="Zuccaro A."/>
            <person name="Kohler A."/>
            <person name="Nagy L.G."/>
            <person name="Floudas D."/>
            <person name="Copeland A."/>
            <person name="Barry K.W."/>
            <person name="Cichocki N."/>
            <person name="Veneault-Fourrey C."/>
            <person name="LaButti K."/>
            <person name="Lindquist E.A."/>
            <person name="Lipzen A."/>
            <person name="Lundell T."/>
            <person name="Morin E."/>
            <person name="Murat C."/>
            <person name="Sun H."/>
            <person name="Tunlid A."/>
            <person name="Henrissat B."/>
            <person name="Grigoriev I.V."/>
            <person name="Hibbett D.S."/>
            <person name="Martin F."/>
            <person name="Nordberg H.P."/>
            <person name="Cantor M.N."/>
            <person name="Hua S.X."/>
        </authorList>
    </citation>
    <scope>NUCLEOTIDE SEQUENCE [LARGE SCALE GENOMIC DNA]</scope>
    <source>
        <strain evidence="1 2">MAFF 305830</strain>
    </source>
</reference>
<evidence type="ECO:0000313" key="1">
    <source>
        <dbReference type="EMBL" id="KIM24538.1"/>
    </source>
</evidence>
<dbReference type="HOGENOM" id="CLU_2559737_0_0_1"/>
<keyword evidence="2" id="KW-1185">Reference proteome</keyword>
<sequence>MAGVPDQGYSLLCFSTLETLKIKSYEESGEVVLQYVEALQGLQLNDANQDSVQDRLKRVVFQDCPCITHDVKSRIAVLYPDH</sequence>
<accession>A0A0C2WDI7</accession>
<dbReference type="AlphaFoldDB" id="A0A0C2WDI7"/>